<keyword evidence="5" id="KW-0418">Kinase</keyword>
<keyword evidence="3" id="KW-0808">Transferase</keyword>
<dbReference type="GO" id="GO:0005737">
    <property type="term" value="C:cytoplasm"/>
    <property type="evidence" value="ECO:0007669"/>
    <property type="project" value="TreeGrafter"/>
</dbReference>
<feature type="region of interest" description="Disordered" evidence="10">
    <location>
        <begin position="1"/>
        <end position="71"/>
    </location>
</feature>
<keyword evidence="4 9" id="KW-0547">Nucleotide-binding</keyword>
<dbReference type="SMART" id="SM00220">
    <property type="entry name" value="S_TKc"/>
    <property type="match status" value="1"/>
</dbReference>
<evidence type="ECO:0000256" key="7">
    <source>
        <dbReference type="ARBA" id="ARBA00047899"/>
    </source>
</evidence>
<feature type="compositionally biased region" description="Low complexity" evidence="10">
    <location>
        <begin position="386"/>
        <end position="401"/>
    </location>
</feature>
<evidence type="ECO:0000256" key="6">
    <source>
        <dbReference type="ARBA" id="ARBA00022840"/>
    </source>
</evidence>
<dbReference type="InterPro" id="IPR051334">
    <property type="entry name" value="SRPK"/>
</dbReference>
<dbReference type="FunFam" id="3.30.200.20:FF:000076">
    <property type="entry name" value="CMGC/SRPK protein kinase"/>
    <property type="match status" value="1"/>
</dbReference>
<dbReference type="InterPro" id="IPR011009">
    <property type="entry name" value="Kinase-like_dom_sf"/>
</dbReference>
<feature type="region of interest" description="Disordered" evidence="10">
    <location>
        <begin position="671"/>
        <end position="731"/>
    </location>
</feature>
<dbReference type="CDD" id="cd14136">
    <property type="entry name" value="STKc_SRPK"/>
    <property type="match status" value="1"/>
</dbReference>
<dbReference type="GO" id="GO:0050684">
    <property type="term" value="P:regulation of mRNA processing"/>
    <property type="evidence" value="ECO:0007669"/>
    <property type="project" value="TreeGrafter"/>
</dbReference>
<dbReference type="RefSeq" id="XP_014566915.1">
    <property type="nucleotide sequence ID" value="XM_014711429.1"/>
</dbReference>
<keyword evidence="13" id="KW-1185">Reference proteome</keyword>
<dbReference type="eggNOG" id="KOG1290">
    <property type="taxonomic scope" value="Eukaryota"/>
</dbReference>
<feature type="compositionally biased region" description="Low complexity" evidence="10">
    <location>
        <begin position="323"/>
        <end position="340"/>
    </location>
</feature>
<dbReference type="PROSITE" id="PS00108">
    <property type="entry name" value="PROTEIN_KINASE_ST"/>
    <property type="match status" value="1"/>
</dbReference>
<dbReference type="FunFam" id="1.10.510.10:FF:000409">
    <property type="entry name" value="CMGC/SRPK protein kinase"/>
    <property type="match status" value="1"/>
</dbReference>
<evidence type="ECO:0000256" key="1">
    <source>
        <dbReference type="ARBA" id="ARBA00012513"/>
    </source>
</evidence>
<dbReference type="InterPro" id="IPR008271">
    <property type="entry name" value="Ser/Thr_kinase_AS"/>
</dbReference>
<dbReference type="OMA" id="HEGQRPP"/>
<feature type="region of interest" description="Disordered" evidence="10">
    <location>
        <begin position="267"/>
        <end position="448"/>
    </location>
</feature>
<dbReference type="Pfam" id="PF00069">
    <property type="entry name" value="Pkinase"/>
    <property type="match status" value="2"/>
</dbReference>
<reference evidence="12 13" key="2">
    <citation type="journal article" date="2012" name="Open Biol.">
        <title>Characteristics of nucleosomes and linker DNA regions on the genome of the basidiomycete Mixia osmundae revealed by mono- and dinucleosome mapping.</title>
        <authorList>
            <person name="Nishida H."/>
            <person name="Kondo S."/>
            <person name="Matsumoto T."/>
            <person name="Suzuki Y."/>
            <person name="Yoshikawa H."/>
            <person name="Taylor T.D."/>
            <person name="Sugiyama J."/>
        </authorList>
    </citation>
    <scope>NUCLEOTIDE SEQUENCE [LARGE SCALE GENOMIC DNA]</scope>
    <source>
        <strain evidence="13">CBS 9802 / IAM 14324 / JCM 22182 / KY 12970</strain>
    </source>
</reference>
<evidence type="ECO:0000256" key="2">
    <source>
        <dbReference type="ARBA" id="ARBA00022527"/>
    </source>
</evidence>
<evidence type="ECO:0000256" key="8">
    <source>
        <dbReference type="ARBA" id="ARBA00048679"/>
    </source>
</evidence>
<dbReference type="FunCoup" id="G7E0F9">
    <property type="interactions" value="270"/>
</dbReference>
<dbReference type="FunFam" id="1.10.510.10:FF:000541">
    <property type="entry name" value="CMGC/SRPK protein kinase"/>
    <property type="match status" value="1"/>
</dbReference>
<organism evidence="12 13">
    <name type="scientific">Mixia osmundae (strain CBS 9802 / IAM 14324 / JCM 22182 / KY 12970)</name>
    <dbReference type="NCBI Taxonomy" id="764103"/>
    <lineage>
        <taxon>Eukaryota</taxon>
        <taxon>Fungi</taxon>
        <taxon>Dikarya</taxon>
        <taxon>Basidiomycota</taxon>
        <taxon>Pucciniomycotina</taxon>
        <taxon>Mixiomycetes</taxon>
        <taxon>Mixiales</taxon>
        <taxon>Mixiaceae</taxon>
        <taxon>Mixia</taxon>
    </lineage>
</organism>
<dbReference type="STRING" id="764103.G7E0F9"/>
<feature type="compositionally biased region" description="Pro residues" evidence="10">
    <location>
        <begin position="417"/>
        <end position="430"/>
    </location>
</feature>
<dbReference type="Gene3D" id="3.30.200.20">
    <property type="entry name" value="Phosphorylase Kinase, domain 1"/>
    <property type="match status" value="1"/>
</dbReference>
<dbReference type="InterPro" id="IPR000719">
    <property type="entry name" value="Prot_kinase_dom"/>
</dbReference>
<evidence type="ECO:0000256" key="10">
    <source>
        <dbReference type="SAM" id="MobiDB-lite"/>
    </source>
</evidence>
<reference evidence="12 13" key="1">
    <citation type="journal article" date="2011" name="J. Gen. Appl. Microbiol.">
        <title>Draft genome sequencing of the enigmatic basidiomycete Mixia osmundae.</title>
        <authorList>
            <person name="Nishida H."/>
            <person name="Nagatsuka Y."/>
            <person name="Sugiyama J."/>
        </authorList>
    </citation>
    <scope>NUCLEOTIDE SEQUENCE [LARGE SCALE GENOMIC DNA]</scope>
    <source>
        <strain evidence="13">CBS 9802 / IAM 14324 / JCM 22182 / KY 12970</strain>
    </source>
</reference>
<dbReference type="EC" id="2.7.11.1" evidence="1"/>
<dbReference type="EMBL" id="BABT02000078">
    <property type="protein sequence ID" value="GAA96319.1"/>
    <property type="molecule type" value="Genomic_DNA"/>
</dbReference>
<feature type="compositionally biased region" description="Polar residues" evidence="10">
    <location>
        <begin position="690"/>
        <end position="721"/>
    </location>
</feature>
<evidence type="ECO:0000256" key="3">
    <source>
        <dbReference type="ARBA" id="ARBA00022679"/>
    </source>
</evidence>
<dbReference type="GO" id="GO:0005524">
    <property type="term" value="F:ATP binding"/>
    <property type="evidence" value="ECO:0007669"/>
    <property type="project" value="UniProtKB-UniRule"/>
</dbReference>
<feature type="domain" description="Protein kinase" evidence="11">
    <location>
        <begin position="104"/>
        <end position="616"/>
    </location>
</feature>
<dbReference type="GO" id="GO:0005634">
    <property type="term" value="C:nucleus"/>
    <property type="evidence" value="ECO:0007669"/>
    <property type="project" value="TreeGrafter"/>
</dbReference>
<evidence type="ECO:0000313" key="13">
    <source>
        <dbReference type="Proteomes" id="UP000009131"/>
    </source>
</evidence>
<dbReference type="PANTHER" id="PTHR47634">
    <property type="entry name" value="PROTEIN KINASE DOMAIN-CONTAINING PROTEIN-RELATED"/>
    <property type="match status" value="1"/>
</dbReference>
<comment type="catalytic activity">
    <reaction evidence="8">
        <text>L-seryl-[protein] + ATP = O-phospho-L-seryl-[protein] + ADP + H(+)</text>
        <dbReference type="Rhea" id="RHEA:17989"/>
        <dbReference type="Rhea" id="RHEA-COMP:9863"/>
        <dbReference type="Rhea" id="RHEA-COMP:11604"/>
        <dbReference type="ChEBI" id="CHEBI:15378"/>
        <dbReference type="ChEBI" id="CHEBI:29999"/>
        <dbReference type="ChEBI" id="CHEBI:30616"/>
        <dbReference type="ChEBI" id="CHEBI:83421"/>
        <dbReference type="ChEBI" id="CHEBI:456216"/>
        <dbReference type="EC" id="2.7.11.1"/>
    </reaction>
</comment>
<dbReference type="PROSITE" id="PS00107">
    <property type="entry name" value="PROTEIN_KINASE_ATP"/>
    <property type="match status" value="1"/>
</dbReference>
<accession>G7E0F9</accession>
<evidence type="ECO:0000256" key="4">
    <source>
        <dbReference type="ARBA" id="ARBA00022741"/>
    </source>
</evidence>
<keyword evidence="2" id="KW-0723">Serine/threonine-protein kinase</keyword>
<dbReference type="PANTHER" id="PTHR47634:SF9">
    <property type="entry name" value="PROTEIN KINASE DOMAIN-CONTAINING PROTEIN-RELATED"/>
    <property type="match status" value="1"/>
</dbReference>
<dbReference type="GO" id="GO:0000245">
    <property type="term" value="P:spliceosomal complex assembly"/>
    <property type="evidence" value="ECO:0007669"/>
    <property type="project" value="TreeGrafter"/>
</dbReference>
<protein>
    <recommendedName>
        <fullName evidence="1">non-specific serine/threonine protein kinase</fullName>
        <ecNumber evidence="1">2.7.11.1</ecNumber>
    </recommendedName>
</protein>
<dbReference type="Proteomes" id="UP000009131">
    <property type="component" value="Unassembled WGS sequence"/>
</dbReference>
<evidence type="ECO:0000313" key="12">
    <source>
        <dbReference type="EMBL" id="GAA96319.1"/>
    </source>
</evidence>
<comment type="catalytic activity">
    <reaction evidence="7">
        <text>L-threonyl-[protein] + ATP = O-phospho-L-threonyl-[protein] + ADP + H(+)</text>
        <dbReference type="Rhea" id="RHEA:46608"/>
        <dbReference type="Rhea" id="RHEA-COMP:11060"/>
        <dbReference type="Rhea" id="RHEA-COMP:11605"/>
        <dbReference type="ChEBI" id="CHEBI:15378"/>
        <dbReference type="ChEBI" id="CHEBI:30013"/>
        <dbReference type="ChEBI" id="CHEBI:30616"/>
        <dbReference type="ChEBI" id="CHEBI:61977"/>
        <dbReference type="ChEBI" id="CHEBI:456216"/>
        <dbReference type="EC" id="2.7.11.1"/>
    </reaction>
</comment>
<dbReference type="PROSITE" id="PS50011">
    <property type="entry name" value="PROTEIN_KINASE_DOM"/>
    <property type="match status" value="1"/>
</dbReference>
<dbReference type="InterPro" id="IPR017441">
    <property type="entry name" value="Protein_kinase_ATP_BS"/>
</dbReference>
<evidence type="ECO:0000259" key="11">
    <source>
        <dbReference type="PROSITE" id="PS50011"/>
    </source>
</evidence>
<feature type="compositionally biased region" description="Polar residues" evidence="10">
    <location>
        <begin position="62"/>
        <end position="71"/>
    </location>
</feature>
<name>G7E0F9_MIXOS</name>
<dbReference type="GO" id="GO:0004674">
    <property type="term" value="F:protein serine/threonine kinase activity"/>
    <property type="evidence" value="ECO:0007669"/>
    <property type="project" value="UniProtKB-KW"/>
</dbReference>
<dbReference type="HOGENOM" id="CLU_000288_81_8_1"/>
<evidence type="ECO:0000256" key="5">
    <source>
        <dbReference type="ARBA" id="ARBA00022777"/>
    </source>
</evidence>
<keyword evidence="6 9" id="KW-0067">ATP-binding</keyword>
<gene>
    <name evidence="12" type="primary">Mo02985</name>
    <name evidence="12" type="ORF">E5Q_02985</name>
</gene>
<evidence type="ECO:0000256" key="9">
    <source>
        <dbReference type="PROSITE-ProRule" id="PRU10141"/>
    </source>
</evidence>
<feature type="compositionally biased region" description="Polar residues" evidence="10">
    <location>
        <begin position="41"/>
        <end position="52"/>
    </location>
</feature>
<comment type="caution">
    <text evidence="12">The sequence shown here is derived from an EMBL/GenBank/DDBJ whole genome shotgun (WGS) entry which is preliminary data.</text>
</comment>
<dbReference type="OrthoDB" id="2649at2759"/>
<proteinExistence type="predicted"/>
<sequence>MGPKGKATPSQAAASKSSTAGQMASTSTEPHKAPDAIPLPASQQAQNPQSGGSMPHSPASAVMSNAESTSVGSVFTDDEEKMSDYEKGGYHPVYIGETFSNGRYVVVRKLGFGHFSTVWLARDNKENKHVALKVVKSASHYRETAIDEIKLLQKVVSSDPRHPGRRHVVSLLDHFNHEGPNGSHVCMVFEVLGENLLGLIKRYQNRGVPEHIVKQISRQVLLGLDYMHRSCGIIHTDLKPENVLICIEDVEAVVRAELETSPAAVPTKLVGVPPSQGRGGAQTPRGEGIFIIGSQPLPSPSSSFGTSPGMDKLGFAMSKISDDGSASGASGPASRMSSSSAHDHSGADGLGKGLDKVQLDGGSDWQKTEPAHHSRAGPSLLSQMAPGQSQSPATPGSPASPGDDKMSISGTSAVSHPSPPSALPDTPNRPAPAAGDPSTLPPNAPYDPSTLERITVKIADLGNASWTDYHFTSDIQTRQYRSPEAILGAPWGTTVDMWSAACMIFELLTGDYLFDPAAGSRYNKDDDHMAQMIELLGPMPRHIALAGKFSTEIFNRKGELRHIHKLKRWPLESVLMEKYLINEDDAEHLRSFLEPMLNFHPDKRAPADVMIKHTWLEGIMVAGEMEAVERERSESAPVEVPEVVMNSDHTLSAASARQIVDLHPDAADALKPLNKTESPAGKKISPGGYQRSSSADQTPTRSADASHITIRQSPAAGQQGSPLRKATQLAT</sequence>
<dbReference type="SUPFAM" id="SSF56112">
    <property type="entry name" value="Protein kinase-like (PK-like)"/>
    <property type="match status" value="1"/>
</dbReference>
<dbReference type="InParanoid" id="G7E0F9"/>
<dbReference type="AlphaFoldDB" id="G7E0F9"/>
<dbReference type="Gene3D" id="1.10.510.10">
    <property type="entry name" value="Transferase(Phosphotransferase) domain 1"/>
    <property type="match status" value="2"/>
</dbReference>
<feature type="compositionally biased region" description="Polar residues" evidence="10">
    <location>
        <begin position="8"/>
        <end position="28"/>
    </location>
</feature>
<feature type="binding site" evidence="9">
    <location>
        <position position="133"/>
    </location>
    <ligand>
        <name>ATP</name>
        <dbReference type="ChEBI" id="CHEBI:30616"/>
    </ligand>
</feature>